<dbReference type="InterPro" id="IPR011642">
    <property type="entry name" value="Gate_dom"/>
</dbReference>
<reference evidence="3 4" key="1">
    <citation type="journal article" date="2010" name="DNA Res.">
        <title>Bacterial lifestyle in a deep-sea hydrothermal vent chimney revealed by the genome sequence of the thermophilic bacterium Deferribacter desulfuricans SSM1.</title>
        <authorList>
            <person name="Takaki Y."/>
            <person name="Shimamura S."/>
            <person name="Nakagawa S."/>
            <person name="Fukuhara Y."/>
            <person name="Horikawa H."/>
            <person name="Ankai A."/>
            <person name="Harada T."/>
            <person name="Hosoyama A."/>
            <person name="Oguchi A."/>
            <person name="Fukui S."/>
            <person name="Fujita N."/>
            <person name="Takami H."/>
            <person name="Takai K."/>
        </authorList>
    </citation>
    <scope>NUCLEOTIDE SEQUENCE [LARGE SCALE GENOMIC DNA]</scope>
    <source>
        <strain evidence="4">DSM 14783 / JCM 11476 / NBRC 101012 / SSM1</strain>
    </source>
</reference>
<feature type="transmembrane region" description="Helical" evidence="1">
    <location>
        <begin position="61"/>
        <end position="83"/>
    </location>
</feature>
<sequence>MSLLDKLFNGFKKGLSISSKIIIYTFPFYVLIDFLKAIGFLDKISFIFEPITKLMGLPGEAAIVLVSGFLINLYPALGSMAAMDLSVKQITIIGIVLGIAHNLIVEGVVLSKSGVKLYITISFRVILAIITGIMVNLIWNLI</sequence>
<dbReference type="Proteomes" id="UP000001520">
    <property type="component" value="Chromosome"/>
</dbReference>
<dbReference type="EMBL" id="AP011529">
    <property type="protein sequence ID" value="BAI81606.1"/>
    <property type="molecule type" value="Genomic_DNA"/>
</dbReference>
<dbReference type="OrthoDB" id="9797308at2"/>
<dbReference type="eggNOG" id="COG0370">
    <property type="taxonomic scope" value="Bacteria"/>
</dbReference>
<dbReference type="Pfam" id="PF07670">
    <property type="entry name" value="Gate"/>
    <property type="match status" value="1"/>
</dbReference>
<name>D3PA66_DEFDS</name>
<dbReference type="HOGENOM" id="CLU_151192_0_0_0"/>
<feature type="domain" description="Nucleoside transporter/FeoB GTPase Gate" evidence="2">
    <location>
        <begin position="20"/>
        <end position="107"/>
    </location>
</feature>
<dbReference type="STRING" id="639282.DEFDS_2159"/>
<gene>
    <name evidence="3" type="ordered locus">DEFDS_2159</name>
</gene>
<evidence type="ECO:0000313" key="4">
    <source>
        <dbReference type="Proteomes" id="UP000001520"/>
    </source>
</evidence>
<keyword evidence="1" id="KW-0472">Membrane</keyword>
<dbReference type="KEGG" id="ddf:DEFDS_2159"/>
<keyword evidence="4" id="KW-1185">Reference proteome</keyword>
<keyword evidence="1" id="KW-1133">Transmembrane helix</keyword>
<protein>
    <recommendedName>
        <fullName evidence="2">Nucleoside transporter/FeoB GTPase Gate domain-containing protein</fullName>
    </recommendedName>
</protein>
<keyword evidence="1" id="KW-0812">Transmembrane</keyword>
<evidence type="ECO:0000313" key="3">
    <source>
        <dbReference type="EMBL" id="BAI81606.1"/>
    </source>
</evidence>
<dbReference type="AlphaFoldDB" id="D3PA66"/>
<feature type="transmembrane region" description="Helical" evidence="1">
    <location>
        <begin position="117"/>
        <end position="139"/>
    </location>
</feature>
<evidence type="ECO:0000256" key="1">
    <source>
        <dbReference type="SAM" id="Phobius"/>
    </source>
</evidence>
<evidence type="ECO:0000259" key="2">
    <source>
        <dbReference type="Pfam" id="PF07670"/>
    </source>
</evidence>
<proteinExistence type="predicted"/>
<feature type="transmembrane region" description="Helical" evidence="1">
    <location>
        <begin position="90"/>
        <end position="111"/>
    </location>
</feature>
<accession>D3PA66</accession>
<dbReference type="RefSeq" id="WP_013008851.1">
    <property type="nucleotide sequence ID" value="NC_013939.1"/>
</dbReference>
<organism evidence="3 4">
    <name type="scientific">Deferribacter desulfuricans (strain DSM 14783 / JCM 11476 / NBRC 101012 / SSM1)</name>
    <dbReference type="NCBI Taxonomy" id="639282"/>
    <lineage>
        <taxon>Bacteria</taxon>
        <taxon>Pseudomonadati</taxon>
        <taxon>Deferribacterota</taxon>
        <taxon>Deferribacteres</taxon>
        <taxon>Deferribacterales</taxon>
        <taxon>Deferribacteraceae</taxon>
        <taxon>Deferribacter</taxon>
    </lineage>
</organism>
<feature type="transmembrane region" description="Helical" evidence="1">
    <location>
        <begin position="21"/>
        <end position="41"/>
    </location>
</feature>